<dbReference type="Proteomes" id="UP000649617">
    <property type="component" value="Unassembled WGS sequence"/>
</dbReference>
<feature type="transmembrane region" description="Helical" evidence="10">
    <location>
        <begin position="454"/>
        <end position="476"/>
    </location>
</feature>
<name>A0A812NZT6_SYMPI</name>
<evidence type="ECO:0000256" key="10">
    <source>
        <dbReference type="SAM" id="Phobius"/>
    </source>
</evidence>
<feature type="transmembrane region" description="Helical" evidence="10">
    <location>
        <begin position="515"/>
        <end position="541"/>
    </location>
</feature>
<keyword evidence="6 10" id="KW-0812">Transmembrane</keyword>
<reference evidence="11" key="1">
    <citation type="submission" date="2021-02" db="EMBL/GenBank/DDBJ databases">
        <authorList>
            <person name="Dougan E. K."/>
            <person name="Rhodes N."/>
            <person name="Thang M."/>
            <person name="Chan C."/>
        </authorList>
    </citation>
    <scope>NUCLEOTIDE SEQUENCE</scope>
</reference>
<keyword evidence="9 10" id="KW-0472">Membrane</keyword>
<dbReference type="PANTHER" id="PTHR10791:SF30">
    <property type="entry name" value="SUGAR TRANSPORTER SWEET1"/>
    <property type="match status" value="1"/>
</dbReference>
<keyword evidence="7" id="KW-0677">Repeat</keyword>
<keyword evidence="8 10" id="KW-1133">Transmembrane helix</keyword>
<feature type="transmembrane region" description="Helical" evidence="10">
    <location>
        <begin position="488"/>
        <end position="509"/>
    </location>
</feature>
<feature type="transmembrane region" description="Helical" evidence="10">
    <location>
        <begin position="382"/>
        <end position="405"/>
    </location>
</feature>
<evidence type="ECO:0000256" key="3">
    <source>
        <dbReference type="ARBA" id="ARBA00022448"/>
    </source>
</evidence>
<dbReference type="InterPro" id="IPR047664">
    <property type="entry name" value="SWEET"/>
</dbReference>
<evidence type="ECO:0000313" key="11">
    <source>
        <dbReference type="EMBL" id="CAE7343930.1"/>
    </source>
</evidence>
<dbReference type="GO" id="GO:0051119">
    <property type="term" value="F:sugar transmembrane transporter activity"/>
    <property type="evidence" value="ECO:0007669"/>
    <property type="project" value="InterPro"/>
</dbReference>
<protein>
    <submittedName>
        <fullName evidence="11">Slv protein</fullName>
    </submittedName>
</protein>
<keyword evidence="12" id="KW-1185">Reference proteome</keyword>
<dbReference type="OrthoDB" id="292964at2759"/>
<evidence type="ECO:0000256" key="5">
    <source>
        <dbReference type="ARBA" id="ARBA00022597"/>
    </source>
</evidence>
<accession>A0A812NZT6</accession>
<evidence type="ECO:0000256" key="7">
    <source>
        <dbReference type="ARBA" id="ARBA00022737"/>
    </source>
</evidence>
<comment type="subcellular location">
    <subcellularLocation>
        <location evidence="1">Cell membrane</location>
        <topology evidence="1">Multi-pass membrane protein</topology>
    </subcellularLocation>
</comment>
<evidence type="ECO:0000256" key="9">
    <source>
        <dbReference type="ARBA" id="ARBA00023136"/>
    </source>
</evidence>
<evidence type="ECO:0000256" key="4">
    <source>
        <dbReference type="ARBA" id="ARBA00022475"/>
    </source>
</evidence>
<gene>
    <name evidence="11" type="primary">slv</name>
    <name evidence="11" type="ORF">SPIL2461_LOCUS8136</name>
</gene>
<evidence type="ECO:0000256" key="6">
    <source>
        <dbReference type="ARBA" id="ARBA00022692"/>
    </source>
</evidence>
<keyword evidence="5" id="KW-0762">Sugar transport</keyword>
<organism evidence="11 12">
    <name type="scientific">Symbiodinium pilosum</name>
    <name type="common">Dinoflagellate</name>
    <dbReference type="NCBI Taxonomy" id="2952"/>
    <lineage>
        <taxon>Eukaryota</taxon>
        <taxon>Sar</taxon>
        <taxon>Alveolata</taxon>
        <taxon>Dinophyceae</taxon>
        <taxon>Suessiales</taxon>
        <taxon>Symbiodiniaceae</taxon>
        <taxon>Symbiodinium</taxon>
    </lineage>
</organism>
<feature type="transmembrane region" description="Helical" evidence="10">
    <location>
        <begin position="425"/>
        <end position="448"/>
    </location>
</feature>
<evidence type="ECO:0000256" key="8">
    <source>
        <dbReference type="ARBA" id="ARBA00022989"/>
    </source>
</evidence>
<proteinExistence type="inferred from homology"/>
<dbReference type="GO" id="GO:0005886">
    <property type="term" value="C:plasma membrane"/>
    <property type="evidence" value="ECO:0007669"/>
    <property type="project" value="UniProtKB-SubCell"/>
</dbReference>
<keyword evidence="3" id="KW-0813">Transport</keyword>
<comment type="similarity">
    <text evidence="2">Belongs to the SWEET sugar transporter family.</text>
</comment>
<evidence type="ECO:0000256" key="2">
    <source>
        <dbReference type="ARBA" id="ARBA00007809"/>
    </source>
</evidence>
<evidence type="ECO:0000313" key="12">
    <source>
        <dbReference type="Proteomes" id="UP000649617"/>
    </source>
</evidence>
<comment type="caution">
    <text evidence="11">The sequence shown here is derived from an EMBL/GenBank/DDBJ whole genome shotgun (WGS) entry which is preliminary data.</text>
</comment>
<feature type="transmembrane region" description="Helical" evidence="10">
    <location>
        <begin position="553"/>
        <end position="571"/>
    </location>
</feature>
<keyword evidence="4" id="KW-1003">Cell membrane</keyword>
<dbReference type="InterPro" id="IPR004316">
    <property type="entry name" value="SWEET_rpt"/>
</dbReference>
<feature type="transmembrane region" description="Helical" evidence="10">
    <location>
        <begin position="577"/>
        <end position="597"/>
    </location>
</feature>
<sequence>MATSRSLPEKNWRPRSGSPPSTYTFAAYTYVRKDARGLKLLRFEAQLLDENNTWPVVAPENVRELSVLTADSFLRLSKLVQGVRACFIEHPRQDAEQAFDKVFARYSTNGVIERPVEAFVVCSRAPQTSTFLRLLRITLVLNFARVLYAQPTLGGDFLEKKPTEVVTKDLAPVVRLEPNIGTQTLIVQSSLESRPAQHPQATTPSSVAPTAVAVQSTPALPEKVPLVKLEAPAPSAAPALEAVAAQPALPHDPAAIVAAPAVVSPALASVASAPAAVTVPVVTAPVVTAPVAAAPVATAPVATAPAVTAPLAAARVATAPVATMPVAAAPVASPPVAPAPSSAAQALVTTAAVPPPDREKAYSAQTWNPWRVWQELTALESLLAGLTFASMVKAMCMAGNILVQISPYPQVKRWEIRGCTGESDAAPYVSIAFGGWQWCYYGFFAYFITTRSGFLILVHSNFLGAILGTYYIITYFRNCRNPEMLQNLQKYLAAVVALILLQVCALTTLPVERALFMTGLVSSFCSFVGAISMLFCLPAVIRSKDSRAIPGPLVVANLASAVVWCICGLMLSDPMIAAPNVVCCLSSLLCLYLKLLYPHPEEPAREDAMDIPRLRKTTWQIRVPPVCPKVSDKCVPVEGLKEYWRQRLARSPDNQSYFLKNELARLFERVGVEMRSEEEKLLAQGREWIERNSDRLAQYRSQTVPQFQDVRSFRDFRRKDKLDARFGVEWQTAEVLEVNWDEMTVLVQTTQPNSATCLSLGGIECEMNVW</sequence>
<dbReference type="Pfam" id="PF03083">
    <property type="entry name" value="MtN3_slv"/>
    <property type="match status" value="2"/>
</dbReference>
<dbReference type="AlphaFoldDB" id="A0A812NZT6"/>
<dbReference type="EMBL" id="CAJNIZ010013146">
    <property type="protein sequence ID" value="CAE7343930.1"/>
    <property type="molecule type" value="Genomic_DNA"/>
</dbReference>
<dbReference type="PANTHER" id="PTHR10791">
    <property type="entry name" value="RAG1-ACTIVATING PROTEIN 1"/>
    <property type="match status" value="1"/>
</dbReference>
<evidence type="ECO:0000256" key="1">
    <source>
        <dbReference type="ARBA" id="ARBA00004651"/>
    </source>
</evidence>
<dbReference type="Gene3D" id="1.20.1280.290">
    <property type="match status" value="1"/>
</dbReference>